<protein>
    <submittedName>
        <fullName evidence="1">Uncharacterized protein</fullName>
    </submittedName>
</protein>
<feature type="non-terminal residue" evidence="1">
    <location>
        <position position="1"/>
    </location>
</feature>
<comment type="caution">
    <text evidence="1">The sequence shown here is derived from an EMBL/GenBank/DDBJ whole genome shotgun (WGS) entry which is preliminary data.</text>
</comment>
<reference evidence="1" key="1">
    <citation type="journal article" date="2014" name="Front. Microbiol.">
        <title>High frequency of phylogenetically diverse reductive dehalogenase-homologous genes in deep subseafloor sedimentary metagenomes.</title>
        <authorList>
            <person name="Kawai M."/>
            <person name="Futagami T."/>
            <person name="Toyoda A."/>
            <person name="Takaki Y."/>
            <person name="Nishi S."/>
            <person name="Hori S."/>
            <person name="Arai W."/>
            <person name="Tsubouchi T."/>
            <person name="Morono Y."/>
            <person name="Uchiyama I."/>
            <person name="Ito T."/>
            <person name="Fujiyama A."/>
            <person name="Inagaki F."/>
            <person name="Takami H."/>
        </authorList>
    </citation>
    <scope>NUCLEOTIDE SEQUENCE</scope>
    <source>
        <strain evidence="1">Expedition CK06-06</strain>
    </source>
</reference>
<organism evidence="1">
    <name type="scientific">marine sediment metagenome</name>
    <dbReference type="NCBI Taxonomy" id="412755"/>
    <lineage>
        <taxon>unclassified sequences</taxon>
        <taxon>metagenomes</taxon>
        <taxon>ecological metagenomes</taxon>
    </lineage>
</organism>
<name>X1CMD1_9ZZZZ</name>
<dbReference type="AlphaFoldDB" id="X1CMD1"/>
<sequence>SVFLSMSHFMPLTSLILVCLFGSIIMGDGYRENVAVTAEIKIKIKIKTVLTPLLLSKKV</sequence>
<accession>X1CMD1</accession>
<evidence type="ECO:0000313" key="1">
    <source>
        <dbReference type="EMBL" id="GAG94142.1"/>
    </source>
</evidence>
<gene>
    <name evidence="1" type="ORF">S01H4_50777</name>
</gene>
<proteinExistence type="predicted"/>
<dbReference type="EMBL" id="BART01028857">
    <property type="protein sequence ID" value="GAG94142.1"/>
    <property type="molecule type" value="Genomic_DNA"/>
</dbReference>